<gene>
    <name evidence="1" type="ORF">ACFY35_33595</name>
</gene>
<protein>
    <submittedName>
        <fullName evidence="1">Uncharacterized protein</fullName>
    </submittedName>
</protein>
<dbReference type="Proteomes" id="UP001602245">
    <property type="component" value="Unassembled WGS sequence"/>
</dbReference>
<comment type="caution">
    <text evidence="1">The sequence shown here is derived from an EMBL/GenBank/DDBJ whole genome shotgun (WGS) entry which is preliminary data.</text>
</comment>
<dbReference type="RefSeq" id="WP_157296552.1">
    <property type="nucleotide sequence ID" value="NZ_JBIAZU010000006.1"/>
</dbReference>
<evidence type="ECO:0000313" key="1">
    <source>
        <dbReference type="EMBL" id="MFF5294398.1"/>
    </source>
</evidence>
<accession>A0ABW6WN31</accession>
<proteinExistence type="predicted"/>
<evidence type="ECO:0000313" key="2">
    <source>
        <dbReference type="Proteomes" id="UP001602245"/>
    </source>
</evidence>
<name>A0ABW6WN31_9ACTN</name>
<keyword evidence="2" id="KW-1185">Reference proteome</keyword>
<reference evidence="1 2" key="1">
    <citation type="submission" date="2024-10" db="EMBL/GenBank/DDBJ databases">
        <title>The Natural Products Discovery Center: Release of the First 8490 Sequenced Strains for Exploring Actinobacteria Biosynthetic Diversity.</title>
        <authorList>
            <person name="Kalkreuter E."/>
            <person name="Kautsar S.A."/>
            <person name="Yang D."/>
            <person name="Bader C.D."/>
            <person name="Teijaro C.N."/>
            <person name="Fluegel L."/>
            <person name="Davis C.M."/>
            <person name="Simpson J.R."/>
            <person name="Lauterbach L."/>
            <person name="Steele A.D."/>
            <person name="Gui C."/>
            <person name="Meng S."/>
            <person name="Li G."/>
            <person name="Viehrig K."/>
            <person name="Ye F."/>
            <person name="Su P."/>
            <person name="Kiefer A.F."/>
            <person name="Nichols A."/>
            <person name="Cepeda A.J."/>
            <person name="Yan W."/>
            <person name="Fan B."/>
            <person name="Jiang Y."/>
            <person name="Adhikari A."/>
            <person name="Zheng C.-J."/>
            <person name="Schuster L."/>
            <person name="Cowan T.M."/>
            <person name="Smanski M.J."/>
            <person name="Chevrette M.G."/>
            <person name="De Carvalho L.P.S."/>
            <person name="Shen B."/>
        </authorList>
    </citation>
    <scope>NUCLEOTIDE SEQUENCE [LARGE SCALE GENOMIC DNA]</scope>
    <source>
        <strain evidence="1 2">NPDC000087</strain>
    </source>
</reference>
<dbReference type="EMBL" id="JBIAZU010000006">
    <property type="protein sequence ID" value="MFF5294398.1"/>
    <property type="molecule type" value="Genomic_DNA"/>
</dbReference>
<sequence>MARLGIALRVVCPGLDGDGVADLTAGLRREILDTEVDSAEPVSSGRPPEGAKSSALVVVGALVVSLGPTVVESLMAVISSWLSRQPDDVEIEIDGHRFRGRVSRAQRDELVAAYLRRVDEL</sequence>
<organism evidence="1 2">
    <name type="scientific">Paractinoplanes globisporus</name>
    <dbReference type="NCBI Taxonomy" id="113565"/>
    <lineage>
        <taxon>Bacteria</taxon>
        <taxon>Bacillati</taxon>
        <taxon>Actinomycetota</taxon>
        <taxon>Actinomycetes</taxon>
        <taxon>Micromonosporales</taxon>
        <taxon>Micromonosporaceae</taxon>
        <taxon>Paractinoplanes</taxon>
    </lineage>
</organism>